<evidence type="ECO:0000256" key="2">
    <source>
        <dbReference type="ARBA" id="ARBA00022692"/>
    </source>
</evidence>
<name>A0A4P9ZAF5_9ASCO</name>
<proteinExistence type="inferred from homology"/>
<dbReference type="OrthoDB" id="302705at2759"/>
<keyword evidence="3 6" id="KW-0378">Hydrolase</keyword>
<feature type="transmembrane region" description="Helical" evidence="6">
    <location>
        <begin position="96"/>
        <end position="115"/>
    </location>
</feature>
<dbReference type="Proteomes" id="UP000268321">
    <property type="component" value="Unassembled WGS sequence"/>
</dbReference>
<feature type="transmembrane region" description="Helical" evidence="6">
    <location>
        <begin position="121"/>
        <end position="140"/>
    </location>
</feature>
<organism evidence="8 9">
    <name type="scientific">Metschnikowia bicuspidata</name>
    <dbReference type="NCBI Taxonomy" id="27322"/>
    <lineage>
        <taxon>Eukaryota</taxon>
        <taxon>Fungi</taxon>
        <taxon>Dikarya</taxon>
        <taxon>Ascomycota</taxon>
        <taxon>Saccharomycotina</taxon>
        <taxon>Pichiomycetes</taxon>
        <taxon>Metschnikowiaceae</taxon>
        <taxon>Metschnikowia</taxon>
    </lineage>
</organism>
<gene>
    <name evidence="8" type="ORF">METBISCDRAFT_18981</name>
</gene>
<evidence type="ECO:0000256" key="3">
    <source>
        <dbReference type="ARBA" id="ARBA00022801"/>
    </source>
</evidence>
<comment type="catalytic activity">
    <reaction evidence="6">
        <text>a di-trans,poly-cis-dolichyl diphosphate + H2O = a di-trans,poly-cis-dolichyl phosphate + phosphate + H(+)</text>
        <dbReference type="Rhea" id="RHEA:14385"/>
        <dbReference type="Rhea" id="RHEA-COMP:19498"/>
        <dbReference type="Rhea" id="RHEA-COMP:19506"/>
        <dbReference type="ChEBI" id="CHEBI:15377"/>
        <dbReference type="ChEBI" id="CHEBI:15378"/>
        <dbReference type="ChEBI" id="CHEBI:43474"/>
        <dbReference type="ChEBI" id="CHEBI:57497"/>
        <dbReference type="ChEBI" id="CHEBI:57683"/>
        <dbReference type="EC" id="3.6.1.43"/>
    </reaction>
</comment>
<dbReference type="InterPro" id="IPR000326">
    <property type="entry name" value="PAP2/HPO"/>
</dbReference>
<feature type="transmembrane region" description="Helical" evidence="6">
    <location>
        <begin position="20"/>
        <end position="44"/>
    </location>
</feature>
<keyword evidence="5 6" id="KW-0472">Membrane</keyword>
<comment type="similarity">
    <text evidence="6">Belongs to the dolichyldiphosphatase family.</text>
</comment>
<dbReference type="UniPathway" id="UPA00378"/>
<evidence type="ECO:0000256" key="1">
    <source>
        <dbReference type="ARBA" id="ARBA00004141"/>
    </source>
</evidence>
<dbReference type="InterPro" id="IPR036938">
    <property type="entry name" value="PAP2/HPO_sf"/>
</dbReference>
<dbReference type="Gene3D" id="1.20.144.10">
    <property type="entry name" value="Phosphatidic acid phosphatase type 2/haloperoxidase"/>
    <property type="match status" value="1"/>
</dbReference>
<accession>A0A4P9ZAF5</accession>
<keyword evidence="9" id="KW-1185">Reference proteome</keyword>
<dbReference type="PANTHER" id="PTHR11247:SF1">
    <property type="entry name" value="DOLICHYLDIPHOSPHATASE 1"/>
    <property type="match status" value="1"/>
</dbReference>
<dbReference type="InterPro" id="IPR039667">
    <property type="entry name" value="Dolichyldiphosphatase_PAP2"/>
</dbReference>
<comment type="function">
    <text evidence="6">Required for efficient N-glycosylation. Necessary for maintaining optimal levels of dolichol-linked oligosaccharides. Hydrolyzes dolichyl pyrophosphate at a very high rate and dolichyl monophosphate at a much lower rate. Does not act on phosphatidate.</text>
</comment>
<dbReference type="EC" id="3.6.1.43" evidence="6"/>
<dbReference type="PANTHER" id="PTHR11247">
    <property type="entry name" value="PALMITOYL-PROTEIN THIOESTERASE/DOLICHYLDIPHOSPHATASE 1"/>
    <property type="match status" value="1"/>
</dbReference>
<dbReference type="EMBL" id="ML004496">
    <property type="protein sequence ID" value="RKP29292.1"/>
    <property type="molecule type" value="Genomic_DNA"/>
</dbReference>
<evidence type="ECO:0000256" key="4">
    <source>
        <dbReference type="ARBA" id="ARBA00022989"/>
    </source>
</evidence>
<keyword evidence="6" id="KW-0256">Endoplasmic reticulum</keyword>
<dbReference type="GO" id="GO:0005789">
    <property type="term" value="C:endoplasmic reticulum membrane"/>
    <property type="evidence" value="ECO:0007669"/>
    <property type="project" value="UniProtKB-SubCell"/>
</dbReference>
<feature type="transmembrane region" description="Helical" evidence="6">
    <location>
        <begin position="152"/>
        <end position="173"/>
    </location>
</feature>
<evidence type="ECO:0000256" key="5">
    <source>
        <dbReference type="ARBA" id="ARBA00023136"/>
    </source>
</evidence>
<dbReference type="GO" id="GO:0006487">
    <property type="term" value="P:protein N-linked glycosylation"/>
    <property type="evidence" value="ECO:0007669"/>
    <property type="project" value="UniProtKB-UniRule"/>
</dbReference>
<dbReference type="GO" id="GO:0008610">
    <property type="term" value="P:lipid biosynthetic process"/>
    <property type="evidence" value="ECO:0007669"/>
    <property type="project" value="TreeGrafter"/>
</dbReference>
<dbReference type="CDD" id="cd03382">
    <property type="entry name" value="PAP2_dolichyldiphosphatase"/>
    <property type="match status" value="1"/>
</dbReference>
<evidence type="ECO:0000259" key="7">
    <source>
        <dbReference type="SMART" id="SM00014"/>
    </source>
</evidence>
<evidence type="ECO:0000256" key="6">
    <source>
        <dbReference type="RuleBase" id="RU367078"/>
    </source>
</evidence>
<dbReference type="SMART" id="SM00014">
    <property type="entry name" value="acidPPc"/>
    <property type="match status" value="1"/>
</dbReference>
<dbReference type="Pfam" id="PF01569">
    <property type="entry name" value="PAP2"/>
    <property type="match status" value="1"/>
</dbReference>
<dbReference type="SUPFAM" id="SSF48317">
    <property type="entry name" value="Acid phosphatase/Vanadium-dependent haloperoxidase"/>
    <property type="match status" value="1"/>
</dbReference>
<protein>
    <recommendedName>
        <fullName evidence="6">Dolichyldiphosphatase</fullName>
        <ecNumber evidence="6">3.6.1.43</ecNumber>
    </recommendedName>
</protein>
<feature type="domain" description="Phosphatidic acid phosphatase type 2/haloperoxidase" evidence="7">
    <location>
        <begin position="54"/>
        <end position="167"/>
    </location>
</feature>
<dbReference type="GO" id="GO:0047874">
    <property type="term" value="F:dolichyldiphosphatase activity"/>
    <property type="evidence" value="ECO:0007669"/>
    <property type="project" value="UniProtKB-UniRule"/>
</dbReference>
<evidence type="ECO:0000313" key="8">
    <source>
        <dbReference type="EMBL" id="RKP29292.1"/>
    </source>
</evidence>
<evidence type="ECO:0000313" key="9">
    <source>
        <dbReference type="Proteomes" id="UP000268321"/>
    </source>
</evidence>
<dbReference type="AlphaFoldDB" id="A0A4P9ZAF5"/>
<keyword evidence="4 6" id="KW-1133">Transmembrane helix</keyword>
<keyword evidence="2 6" id="KW-0812">Transmembrane</keyword>
<sequence>MPQYISFDDTHVIYDLSDPFGIVAVHFSLLPIYLMVFYTSWFVVTREIEPVVAVGGQLANDVLNKLLKVMFKQPRPDFHRLFGAQSHALSYGMPSAHAQFMGFFAAYYIAMTWAATSSCKAWKLLVTLGLTVAAVGVTISRWYLMYHTVEQVLVGVGAGVAAGLWYALVSISVREIGLVDWVLLWRVVRLFWIKDLYYHN</sequence>
<comment type="pathway">
    <text evidence="6">Protein modification; protein glycosylation.</text>
</comment>
<comment type="subcellular location">
    <subcellularLocation>
        <location evidence="6">Endoplasmic reticulum membrane</location>
        <topology evidence="6">Multi-pass membrane protein</topology>
    </subcellularLocation>
    <subcellularLocation>
        <location evidence="1">Membrane</location>
        <topology evidence="1">Multi-pass membrane protein</topology>
    </subcellularLocation>
</comment>
<reference evidence="9" key="1">
    <citation type="journal article" date="2018" name="Nat. Microbiol.">
        <title>Leveraging single-cell genomics to expand the fungal tree of life.</title>
        <authorList>
            <person name="Ahrendt S.R."/>
            <person name="Quandt C.A."/>
            <person name="Ciobanu D."/>
            <person name="Clum A."/>
            <person name="Salamov A."/>
            <person name="Andreopoulos B."/>
            <person name="Cheng J.F."/>
            <person name="Woyke T."/>
            <person name="Pelin A."/>
            <person name="Henrissat B."/>
            <person name="Reynolds N.K."/>
            <person name="Benny G.L."/>
            <person name="Smith M.E."/>
            <person name="James T.Y."/>
            <person name="Grigoriev I.V."/>
        </authorList>
    </citation>
    <scope>NUCLEOTIDE SEQUENCE [LARGE SCALE GENOMIC DNA]</scope>
    <source>
        <strain evidence="9">Baker2002</strain>
    </source>
</reference>